<dbReference type="AlphaFoldDB" id="A0AAP0BPD8"/>
<proteinExistence type="predicted"/>
<dbReference type="InterPro" id="IPR001789">
    <property type="entry name" value="Sig_transdc_resp-reg_receiver"/>
</dbReference>
<feature type="transmembrane region" description="Helical" evidence="2">
    <location>
        <begin position="157"/>
        <end position="177"/>
    </location>
</feature>
<dbReference type="GO" id="GO:0000160">
    <property type="term" value="P:phosphorelay signal transduction system"/>
    <property type="evidence" value="ECO:0007669"/>
    <property type="project" value="InterPro"/>
</dbReference>
<dbReference type="Pfam" id="PF00072">
    <property type="entry name" value="Response_reg"/>
    <property type="match status" value="1"/>
</dbReference>
<dbReference type="InterPro" id="IPR011006">
    <property type="entry name" value="CheY-like_superfamily"/>
</dbReference>
<evidence type="ECO:0000259" key="3">
    <source>
        <dbReference type="PROSITE" id="PS50110"/>
    </source>
</evidence>
<feature type="domain" description="Response regulatory" evidence="3">
    <location>
        <begin position="49"/>
        <end position="170"/>
    </location>
</feature>
<dbReference type="PANTHER" id="PTHR43228">
    <property type="entry name" value="TWO-COMPONENT RESPONSE REGULATOR"/>
    <property type="match status" value="1"/>
</dbReference>
<dbReference type="Proteomes" id="UP001418222">
    <property type="component" value="Unassembled WGS sequence"/>
</dbReference>
<gene>
    <name evidence="4" type="primary">CKI1</name>
    <name evidence="4" type="ORF">KSP39_PZI006549</name>
</gene>
<keyword evidence="4" id="KW-0418">Kinase</keyword>
<dbReference type="SUPFAM" id="SSF52172">
    <property type="entry name" value="CheY-like"/>
    <property type="match status" value="1"/>
</dbReference>
<keyword evidence="5" id="KW-1185">Reference proteome</keyword>
<feature type="modified residue" description="4-aspartylphosphate" evidence="1">
    <location>
        <position position="105"/>
    </location>
</feature>
<evidence type="ECO:0000256" key="1">
    <source>
        <dbReference type="PROSITE-ProRule" id="PRU00169"/>
    </source>
</evidence>
<dbReference type="SMART" id="SM00448">
    <property type="entry name" value="REC"/>
    <property type="match status" value="1"/>
</dbReference>
<evidence type="ECO:0000313" key="4">
    <source>
        <dbReference type="EMBL" id="KAK8946418.1"/>
    </source>
</evidence>
<organism evidence="4 5">
    <name type="scientific">Platanthera zijinensis</name>
    <dbReference type="NCBI Taxonomy" id="2320716"/>
    <lineage>
        <taxon>Eukaryota</taxon>
        <taxon>Viridiplantae</taxon>
        <taxon>Streptophyta</taxon>
        <taxon>Embryophyta</taxon>
        <taxon>Tracheophyta</taxon>
        <taxon>Spermatophyta</taxon>
        <taxon>Magnoliopsida</taxon>
        <taxon>Liliopsida</taxon>
        <taxon>Asparagales</taxon>
        <taxon>Orchidaceae</taxon>
        <taxon>Orchidoideae</taxon>
        <taxon>Orchideae</taxon>
        <taxon>Orchidinae</taxon>
        <taxon>Platanthera</taxon>
    </lineage>
</organism>
<dbReference type="PROSITE" id="PS50110">
    <property type="entry name" value="RESPONSE_REGULATORY"/>
    <property type="match status" value="1"/>
</dbReference>
<sequence length="208" mass="23550">MHGLQIVVGRLTYGGGLCLVAVCCSVGWRPAWSCVRSAEVWQLGCVVYKAAIINLFRHIPAHLEAAETGENERVYVEFAFEEAHNGMAAVEYLEKGNTCDLIFMDKDMPVMDGYEATRLIRSLGVKTPIIVLSSIYLQCDKDLFRYFGADDYYQKVVIAWFISLFLTFFEVLVQFILKKLLSLTIFGTSAAYFNNDARVHSCNMDRLK</sequence>
<keyword evidence="2" id="KW-0812">Transmembrane</keyword>
<evidence type="ECO:0000256" key="2">
    <source>
        <dbReference type="SAM" id="Phobius"/>
    </source>
</evidence>
<evidence type="ECO:0000313" key="5">
    <source>
        <dbReference type="Proteomes" id="UP001418222"/>
    </source>
</evidence>
<keyword evidence="4" id="KW-0808">Transferase</keyword>
<keyword evidence="2" id="KW-0472">Membrane</keyword>
<dbReference type="CDD" id="cd17546">
    <property type="entry name" value="REC_hyHK_CKI1_RcsC-like"/>
    <property type="match status" value="1"/>
</dbReference>
<protein>
    <submittedName>
        <fullName evidence="4">Histidine kinase CKI1</fullName>
    </submittedName>
</protein>
<comment type="caution">
    <text evidence="4">The sequence shown here is derived from an EMBL/GenBank/DDBJ whole genome shotgun (WGS) entry which is preliminary data.</text>
</comment>
<dbReference type="PANTHER" id="PTHR43228:SF1">
    <property type="entry name" value="TWO-COMPONENT RESPONSE REGULATOR ARR22"/>
    <property type="match status" value="1"/>
</dbReference>
<name>A0AAP0BPD8_9ASPA</name>
<keyword evidence="2" id="KW-1133">Transmembrane helix</keyword>
<accession>A0AAP0BPD8</accession>
<reference evidence="4 5" key="1">
    <citation type="journal article" date="2022" name="Nat. Plants">
        <title>Genomes of leafy and leafless Platanthera orchids illuminate the evolution of mycoheterotrophy.</title>
        <authorList>
            <person name="Li M.H."/>
            <person name="Liu K.W."/>
            <person name="Li Z."/>
            <person name="Lu H.C."/>
            <person name="Ye Q.L."/>
            <person name="Zhang D."/>
            <person name="Wang J.Y."/>
            <person name="Li Y.F."/>
            <person name="Zhong Z.M."/>
            <person name="Liu X."/>
            <person name="Yu X."/>
            <person name="Liu D.K."/>
            <person name="Tu X.D."/>
            <person name="Liu B."/>
            <person name="Hao Y."/>
            <person name="Liao X.Y."/>
            <person name="Jiang Y.T."/>
            <person name="Sun W.H."/>
            <person name="Chen J."/>
            <person name="Chen Y.Q."/>
            <person name="Ai Y."/>
            <person name="Zhai J.W."/>
            <person name="Wu S.S."/>
            <person name="Zhou Z."/>
            <person name="Hsiao Y.Y."/>
            <person name="Wu W.L."/>
            <person name="Chen Y.Y."/>
            <person name="Lin Y.F."/>
            <person name="Hsu J.L."/>
            <person name="Li C.Y."/>
            <person name="Wang Z.W."/>
            <person name="Zhao X."/>
            <person name="Zhong W.Y."/>
            <person name="Ma X.K."/>
            <person name="Ma L."/>
            <person name="Huang J."/>
            <person name="Chen G.Z."/>
            <person name="Huang M.Z."/>
            <person name="Huang L."/>
            <person name="Peng D.H."/>
            <person name="Luo Y.B."/>
            <person name="Zou S.Q."/>
            <person name="Chen S.P."/>
            <person name="Lan S."/>
            <person name="Tsai W.C."/>
            <person name="Van de Peer Y."/>
            <person name="Liu Z.J."/>
        </authorList>
    </citation>
    <scope>NUCLEOTIDE SEQUENCE [LARGE SCALE GENOMIC DNA]</scope>
    <source>
        <strain evidence="4">Lor287</strain>
    </source>
</reference>
<dbReference type="InterPro" id="IPR052048">
    <property type="entry name" value="ST_Response_Regulator"/>
</dbReference>
<keyword evidence="1" id="KW-0597">Phosphoprotein</keyword>
<dbReference type="Gene3D" id="3.40.50.2300">
    <property type="match status" value="1"/>
</dbReference>
<dbReference type="GO" id="GO:0016301">
    <property type="term" value="F:kinase activity"/>
    <property type="evidence" value="ECO:0007669"/>
    <property type="project" value="UniProtKB-KW"/>
</dbReference>
<dbReference type="EMBL" id="JBBWWQ010000005">
    <property type="protein sequence ID" value="KAK8946418.1"/>
    <property type="molecule type" value="Genomic_DNA"/>
</dbReference>